<dbReference type="InterPro" id="IPR016024">
    <property type="entry name" value="ARM-type_fold"/>
</dbReference>
<accession>A0A137PGT0</accession>
<protein>
    <recommendedName>
        <fullName evidence="1">DUF4042 domain-containing protein</fullName>
    </recommendedName>
</protein>
<proteinExistence type="predicted"/>
<organism evidence="2 3">
    <name type="scientific">Conidiobolus coronatus (strain ATCC 28846 / CBS 209.66 / NRRL 28638)</name>
    <name type="common">Delacroixia coronata</name>
    <dbReference type="NCBI Taxonomy" id="796925"/>
    <lineage>
        <taxon>Eukaryota</taxon>
        <taxon>Fungi</taxon>
        <taxon>Fungi incertae sedis</taxon>
        <taxon>Zoopagomycota</taxon>
        <taxon>Entomophthoromycotina</taxon>
        <taxon>Entomophthoromycetes</taxon>
        <taxon>Entomophthorales</taxon>
        <taxon>Ancylistaceae</taxon>
        <taxon>Conidiobolus</taxon>
    </lineage>
</organism>
<dbReference type="Pfam" id="PF13251">
    <property type="entry name" value="DUF4042"/>
    <property type="match status" value="1"/>
</dbReference>
<dbReference type="InterPro" id="IPR011989">
    <property type="entry name" value="ARM-like"/>
</dbReference>
<dbReference type="Proteomes" id="UP000070444">
    <property type="component" value="Unassembled WGS sequence"/>
</dbReference>
<dbReference type="InterPro" id="IPR025283">
    <property type="entry name" value="DUF4042"/>
</dbReference>
<sequence>NWFDFTSSLFDLQQTLNSSSELEFNSQLITNWLLLTFEQNKFIDSLSLNKVNKLVQLSVPIILEFIDKWSESNVGGYDRNSKKFLGDRLRLLDLILLSWGQPCLKYQQEILTTVLTLMDQIKLSSPELTSTNLHIIRYCFNLTATFCQRYGSKLDPVLVDKLVTQNLSITLNYLHSSSSNGVGGIGGLPNLDNLIDKGNSLTTKLSTDKFIKSSLRSLLPALKYKKSKLANSELELILSLAHQCSFWGLITLNEWKAYQIKAHSNLIQVRVSSLEEYKKFLYSTSSSRDYLSESDWLTSSSESNVKSIKVSIKEIRQFSIKLIKIIFEKRKDQFIHYLKDLLPSTNPHTNLSLIYLLINDPSAQSKLLLVEVLEYLLSIIQNYLSVAISSRENSSFTSFSEQIGNQLILLHNILLILLQNPSYTSIKTNIFKCLKLLLTNCNYNKLKVELILDCLKVGVKLIETESTEYQIIGFNLIELTLQSNIKQEILFDYFNQKLINSKNLIEFSLLGISNSSKLCTQVKVNICKLIPNLLKFKWINWDQIQPLITELMDHEDPQIRVEAFRILIPLLENSNLESSDYTESLNDSIFDQYLPMATCDNNPLVKAIAAELLSYYPQDVFEALDEPIKFYSITILIGWAHSNNYEISADVFKTLGVWISFPTLLQNEALILDLIQINLDSRANDNLLVRVKSSWCLANICDKLVELKENSSSEDYYLLHNTNDNKWGEVLSNIVDCGVEYCKDHDKIKGNGVRILGRIGKLLTSSLIENNLINLENLMDSLFLCFCSGLVKTRWNSILSIGQLYNNPDIIELTKSLPWHKELLDKMFSTLIQSHNYKFKTHIITAFQSILPYLTLDYLKFTQLELVKLTNLLGMARSGVSSVEFGHWNGMLKQIEELQATINTLIETNSYKSMLLTNFNPISNVGEIEVKDISDELSINLNKLKLD</sequence>
<dbReference type="Gene3D" id="1.25.10.10">
    <property type="entry name" value="Leucine-rich Repeat Variant"/>
    <property type="match status" value="1"/>
</dbReference>
<dbReference type="AlphaFoldDB" id="A0A137PGT0"/>
<feature type="non-terminal residue" evidence="2">
    <location>
        <position position="1"/>
    </location>
</feature>
<reference evidence="2 3" key="1">
    <citation type="journal article" date="2015" name="Genome Biol. Evol.">
        <title>Phylogenomic analyses indicate that early fungi evolved digesting cell walls of algal ancestors of land plants.</title>
        <authorList>
            <person name="Chang Y."/>
            <person name="Wang S."/>
            <person name="Sekimoto S."/>
            <person name="Aerts A.L."/>
            <person name="Choi C."/>
            <person name="Clum A."/>
            <person name="LaButti K.M."/>
            <person name="Lindquist E.A."/>
            <person name="Yee Ngan C."/>
            <person name="Ohm R.A."/>
            <person name="Salamov A.A."/>
            <person name="Grigoriev I.V."/>
            <person name="Spatafora J.W."/>
            <person name="Berbee M.L."/>
        </authorList>
    </citation>
    <scope>NUCLEOTIDE SEQUENCE [LARGE SCALE GENOMIC DNA]</scope>
    <source>
        <strain evidence="2 3">NRRL 28638</strain>
    </source>
</reference>
<dbReference type="SUPFAM" id="SSF48371">
    <property type="entry name" value="ARM repeat"/>
    <property type="match status" value="1"/>
</dbReference>
<name>A0A137PGT0_CONC2</name>
<evidence type="ECO:0000313" key="3">
    <source>
        <dbReference type="Proteomes" id="UP000070444"/>
    </source>
</evidence>
<dbReference type="InterPro" id="IPR052107">
    <property type="entry name" value="HEAT6"/>
</dbReference>
<dbReference type="PANTHER" id="PTHR13366:SF0">
    <property type="entry name" value="HEAT REPEAT-CONTAINING PROTEIN 6"/>
    <property type="match status" value="1"/>
</dbReference>
<dbReference type="EMBL" id="KQ964426">
    <property type="protein sequence ID" value="KXN74207.1"/>
    <property type="molecule type" value="Genomic_DNA"/>
</dbReference>
<evidence type="ECO:0000313" key="2">
    <source>
        <dbReference type="EMBL" id="KXN74207.1"/>
    </source>
</evidence>
<gene>
    <name evidence="2" type="ORF">CONCODRAFT_2739</name>
</gene>
<dbReference type="PANTHER" id="PTHR13366">
    <property type="entry name" value="MALARIA ANTIGEN-RELATED"/>
    <property type="match status" value="1"/>
</dbReference>
<feature type="domain" description="DUF4042" evidence="1">
    <location>
        <begin position="315"/>
        <end position="471"/>
    </location>
</feature>
<keyword evidence="3" id="KW-1185">Reference proteome</keyword>
<evidence type="ECO:0000259" key="1">
    <source>
        <dbReference type="Pfam" id="PF13251"/>
    </source>
</evidence>
<dbReference type="OrthoDB" id="422637at2759"/>